<dbReference type="AlphaFoldDB" id="A0AA40FFZ2"/>
<comment type="caution">
    <text evidence="1">The sequence shown here is derived from an EMBL/GenBank/DDBJ whole genome shotgun (WGS) entry which is preliminary data.</text>
</comment>
<evidence type="ECO:0000313" key="1">
    <source>
        <dbReference type="EMBL" id="KAK1118302.1"/>
    </source>
</evidence>
<proteinExistence type="predicted"/>
<organism evidence="1 2">
    <name type="scientific">Melipona bicolor</name>
    <dbReference type="NCBI Taxonomy" id="60889"/>
    <lineage>
        <taxon>Eukaryota</taxon>
        <taxon>Metazoa</taxon>
        <taxon>Ecdysozoa</taxon>
        <taxon>Arthropoda</taxon>
        <taxon>Hexapoda</taxon>
        <taxon>Insecta</taxon>
        <taxon>Pterygota</taxon>
        <taxon>Neoptera</taxon>
        <taxon>Endopterygota</taxon>
        <taxon>Hymenoptera</taxon>
        <taxon>Apocrita</taxon>
        <taxon>Aculeata</taxon>
        <taxon>Apoidea</taxon>
        <taxon>Anthophila</taxon>
        <taxon>Apidae</taxon>
        <taxon>Melipona</taxon>
    </lineage>
</organism>
<evidence type="ECO:0000313" key="2">
    <source>
        <dbReference type="Proteomes" id="UP001177670"/>
    </source>
</evidence>
<accession>A0AA40FFZ2</accession>
<gene>
    <name evidence="1" type="ORF">K0M31_015008</name>
</gene>
<name>A0AA40FFZ2_9HYME</name>
<keyword evidence="2" id="KW-1185">Reference proteome</keyword>
<sequence>MECPQEFGQNVTSSAEFSHTEWGKPLAYGLGSDSWVFLSQQYNTSPGWCTHSSSRLLSCLRVHLRCSIVQPDKTYTAKALNYNGSQLMPIIVVHAMAIWRTSRWQFVRDRFLPDPSELGVCMRQGEACLKIE</sequence>
<reference evidence="1" key="1">
    <citation type="submission" date="2021-10" db="EMBL/GenBank/DDBJ databases">
        <title>Melipona bicolor Genome sequencing and assembly.</title>
        <authorList>
            <person name="Araujo N.S."/>
            <person name="Arias M.C."/>
        </authorList>
    </citation>
    <scope>NUCLEOTIDE SEQUENCE</scope>
    <source>
        <strain evidence="1">USP_2M_L1-L4_2017</strain>
        <tissue evidence="1">Whole body</tissue>
    </source>
</reference>
<dbReference type="EMBL" id="JAHYIQ010000043">
    <property type="protein sequence ID" value="KAK1118302.1"/>
    <property type="molecule type" value="Genomic_DNA"/>
</dbReference>
<dbReference type="Proteomes" id="UP001177670">
    <property type="component" value="Unassembled WGS sequence"/>
</dbReference>
<protein>
    <submittedName>
        <fullName evidence="1">Uncharacterized protein</fullName>
    </submittedName>
</protein>